<reference evidence="1 2" key="1">
    <citation type="submission" date="2021-04" db="EMBL/GenBank/DDBJ databases">
        <authorList>
            <person name="Pira H."/>
            <person name="Risdian C."/>
            <person name="Wink J."/>
        </authorList>
    </citation>
    <scope>NUCLEOTIDE SEQUENCE [LARGE SCALE GENOMIC DNA]</scope>
    <source>
        <strain evidence="1 2">WH131</strain>
    </source>
</reference>
<evidence type="ECO:0008006" key="3">
    <source>
        <dbReference type="Google" id="ProtNLM"/>
    </source>
</evidence>
<evidence type="ECO:0000313" key="1">
    <source>
        <dbReference type="EMBL" id="MBV7265532.1"/>
    </source>
</evidence>
<gene>
    <name evidence="1" type="ORF">KCG45_05025</name>
</gene>
<name>A0ABS6SM08_9SPHN</name>
<evidence type="ECO:0000313" key="2">
    <source>
        <dbReference type="Proteomes" id="UP000699975"/>
    </source>
</evidence>
<dbReference type="Proteomes" id="UP000699975">
    <property type="component" value="Unassembled WGS sequence"/>
</dbReference>
<accession>A0ABS6SM08</accession>
<protein>
    <recommendedName>
        <fullName evidence="3">SRPBCC family protein</fullName>
    </recommendedName>
</protein>
<comment type="caution">
    <text evidence="1">The sequence shown here is derived from an EMBL/GenBank/DDBJ whole genome shotgun (WGS) entry which is preliminary data.</text>
</comment>
<dbReference type="EMBL" id="JAGSPB010000001">
    <property type="protein sequence ID" value="MBV7265532.1"/>
    <property type="molecule type" value="Genomic_DNA"/>
</dbReference>
<proteinExistence type="predicted"/>
<sequence length="159" mass="18140">MATTVELTTYIDASSDEVLRRVMTPRLLDHVASPMLTFDYPAAFERGGDWPMGEHRVRMKLFGVVPIGWQIIGIEIPESPDADTHILRDNGYGPLITRWDHWIVIRPDPSGEGTRYTDRVHIAAGLLTPIIAAYARIFYTHRQNRWRELAHSNFAALET</sequence>
<dbReference type="RefSeq" id="WP_218315979.1">
    <property type="nucleotide sequence ID" value="NZ_JAGSPB010000001.1"/>
</dbReference>
<keyword evidence="2" id="KW-1185">Reference proteome</keyword>
<organism evidence="1 2">
    <name type="scientific">Erythrobacter ani</name>
    <dbReference type="NCBI Taxonomy" id="2827235"/>
    <lineage>
        <taxon>Bacteria</taxon>
        <taxon>Pseudomonadati</taxon>
        <taxon>Pseudomonadota</taxon>
        <taxon>Alphaproteobacteria</taxon>
        <taxon>Sphingomonadales</taxon>
        <taxon>Erythrobacteraceae</taxon>
        <taxon>Erythrobacter/Porphyrobacter group</taxon>
        <taxon>Erythrobacter</taxon>
    </lineage>
</organism>